<dbReference type="InterPro" id="IPR001789">
    <property type="entry name" value="Sig_transdc_resp-reg_receiver"/>
</dbReference>
<feature type="domain" description="Response regulatory" evidence="2">
    <location>
        <begin position="3"/>
        <end position="113"/>
    </location>
</feature>
<name>A0A6L6J675_9RHOB</name>
<keyword evidence="1" id="KW-0597">Phosphoprotein</keyword>
<sequence length="117" mass="13065">MARILIVEDEMLIAMMLQDIVSDLGHQPVGPVMRLEPALDAALRDDFDLAILDLNLAGKQSFPIADRLLDRGIPFFFATGYGRDGLTDGYRDLPVVQKPYDAYQIALMLRDLTGDRV</sequence>
<evidence type="ECO:0000313" key="4">
    <source>
        <dbReference type="Proteomes" id="UP000478740"/>
    </source>
</evidence>
<accession>A0A6L6J675</accession>
<feature type="modified residue" description="4-aspartylphosphate" evidence="1">
    <location>
        <position position="53"/>
    </location>
</feature>
<dbReference type="AlphaFoldDB" id="A0A6L6J675"/>
<evidence type="ECO:0000313" key="3">
    <source>
        <dbReference type="EMBL" id="MTH66194.1"/>
    </source>
</evidence>
<dbReference type="Proteomes" id="UP000478740">
    <property type="component" value="Unassembled WGS sequence"/>
</dbReference>
<dbReference type="PROSITE" id="PS50110">
    <property type="entry name" value="RESPONSE_REGULATORY"/>
    <property type="match status" value="1"/>
</dbReference>
<dbReference type="GO" id="GO:0000160">
    <property type="term" value="P:phosphorelay signal transduction system"/>
    <property type="evidence" value="ECO:0007669"/>
    <property type="project" value="InterPro"/>
</dbReference>
<dbReference type="SMART" id="SM00448">
    <property type="entry name" value="REC"/>
    <property type="match status" value="1"/>
</dbReference>
<dbReference type="SUPFAM" id="SSF52172">
    <property type="entry name" value="CheY-like"/>
    <property type="match status" value="1"/>
</dbReference>
<evidence type="ECO:0000256" key="1">
    <source>
        <dbReference type="PROSITE-ProRule" id="PRU00169"/>
    </source>
</evidence>
<keyword evidence="4" id="KW-1185">Reference proteome</keyword>
<gene>
    <name evidence="3" type="ORF">GL284_18210</name>
</gene>
<organism evidence="3 4">
    <name type="scientific">Paracoccus shanxieyensis</name>
    <dbReference type="NCBI Taxonomy" id="2675752"/>
    <lineage>
        <taxon>Bacteria</taxon>
        <taxon>Pseudomonadati</taxon>
        <taxon>Pseudomonadota</taxon>
        <taxon>Alphaproteobacteria</taxon>
        <taxon>Rhodobacterales</taxon>
        <taxon>Paracoccaceae</taxon>
        <taxon>Paracoccus</taxon>
    </lineage>
</organism>
<proteinExistence type="predicted"/>
<dbReference type="InterPro" id="IPR011006">
    <property type="entry name" value="CheY-like_superfamily"/>
</dbReference>
<evidence type="ECO:0000259" key="2">
    <source>
        <dbReference type="PROSITE" id="PS50110"/>
    </source>
</evidence>
<protein>
    <submittedName>
        <fullName evidence="3">Response regulator</fullName>
    </submittedName>
</protein>
<dbReference type="EMBL" id="WMII01000024">
    <property type="protein sequence ID" value="MTH66194.1"/>
    <property type="molecule type" value="Genomic_DNA"/>
</dbReference>
<dbReference type="Gene3D" id="3.40.50.2300">
    <property type="match status" value="1"/>
</dbReference>
<reference evidence="3 4" key="1">
    <citation type="submission" date="2019-11" db="EMBL/GenBank/DDBJ databases">
        <authorList>
            <person name="Dong K."/>
        </authorList>
    </citation>
    <scope>NUCLEOTIDE SEQUENCE [LARGE SCALE GENOMIC DNA]</scope>
    <source>
        <strain evidence="3 4">DK608</strain>
    </source>
</reference>
<comment type="caution">
    <text evidence="3">The sequence shown here is derived from an EMBL/GenBank/DDBJ whole genome shotgun (WGS) entry which is preliminary data.</text>
</comment>
<dbReference type="RefSeq" id="WP_155045949.1">
    <property type="nucleotide sequence ID" value="NZ_WMIH01000025.1"/>
</dbReference>